<organism evidence="2 3">
    <name type="scientific">Colletotrichum orchidophilum</name>
    <dbReference type="NCBI Taxonomy" id="1209926"/>
    <lineage>
        <taxon>Eukaryota</taxon>
        <taxon>Fungi</taxon>
        <taxon>Dikarya</taxon>
        <taxon>Ascomycota</taxon>
        <taxon>Pezizomycotina</taxon>
        <taxon>Sordariomycetes</taxon>
        <taxon>Hypocreomycetidae</taxon>
        <taxon>Glomerellales</taxon>
        <taxon>Glomerellaceae</taxon>
        <taxon>Colletotrichum</taxon>
    </lineage>
</organism>
<reference evidence="2 3" key="1">
    <citation type="submission" date="2016-09" db="EMBL/GenBank/DDBJ databases">
        <authorList>
            <person name="Capua I."/>
            <person name="De Benedictis P."/>
            <person name="Joannis T."/>
            <person name="Lombin L.H."/>
            <person name="Cattoli G."/>
        </authorList>
    </citation>
    <scope>NUCLEOTIDE SEQUENCE [LARGE SCALE GENOMIC DNA]</scope>
    <source>
        <strain evidence="2 3">IMI 309357</strain>
    </source>
</reference>
<protein>
    <submittedName>
        <fullName evidence="2">Uncharacterized protein</fullName>
    </submittedName>
</protein>
<sequence length="542" mass="60116">MRFENWDVLLFPSDGHVPLKEFKIDCSVIPDPESGPAFPSRSSGLPTVHGFVPSLHRNTPLSISIMSWTKPPVSDITRSASKAPELVAFAFRVYIDGELIAEDMWNQDRQTPLVIRQSLKPNKFGNQDAIRFPAFNEKYLQEHSWNPAAWLGRIQVIITEAFLRDSATFPLERIKNVVAFSFCHAPLETLEGAAIAWPNRHMWENVSLPYSMPLTGCTPDHGPAFQERPARILGDFSQHPASSTPASSTLRDFQARASPSTQDRATGSLRQNARGGSHGQAVHHTSPHTGDPPGAVSIVHPSLVHQNTSVSGDDPALLSWMSWGLSTVPSLAPSQLYPSESSTGDQFEQSETSSTSTCVPASTTTNYVPVVHRTESQFAPYSNSNTLSIDSATPHGNFPLSAQKYKIPIPAVEVKSRKHFQAQRNPVESLTSKLPKVEVRRELSVKEEMLARLNRQDLSEPVFKLIEPISRASRAPSLGSERQSAAEKSYRRSVSFDPDVKNIRFRRSQPPNKPIRSKCNFTPLDIEDVVSNTKYDRSNPIL</sequence>
<name>A0A1G4BAR2_9PEZI</name>
<dbReference type="STRING" id="1209926.A0A1G4BAR2"/>
<evidence type="ECO:0000313" key="2">
    <source>
        <dbReference type="EMBL" id="OHE98425.1"/>
    </source>
</evidence>
<evidence type="ECO:0000256" key="1">
    <source>
        <dbReference type="SAM" id="MobiDB-lite"/>
    </source>
</evidence>
<dbReference type="RefSeq" id="XP_022475574.1">
    <property type="nucleotide sequence ID" value="XM_022617857.1"/>
</dbReference>
<dbReference type="OrthoDB" id="5417628at2759"/>
<dbReference type="AlphaFoldDB" id="A0A1G4BAR2"/>
<dbReference type="GeneID" id="34559367"/>
<feature type="region of interest" description="Disordered" evidence="1">
    <location>
        <begin position="336"/>
        <end position="361"/>
    </location>
</feature>
<proteinExistence type="predicted"/>
<dbReference type="Proteomes" id="UP000176998">
    <property type="component" value="Unassembled WGS sequence"/>
</dbReference>
<gene>
    <name evidence="2" type="ORF">CORC01_06216</name>
</gene>
<comment type="caution">
    <text evidence="2">The sequence shown here is derived from an EMBL/GenBank/DDBJ whole genome shotgun (WGS) entry which is preliminary data.</text>
</comment>
<feature type="region of interest" description="Disordered" evidence="1">
    <location>
        <begin position="235"/>
        <end position="298"/>
    </location>
</feature>
<feature type="compositionally biased region" description="Polar residues" evidence="1">
    <location>
        <begin position="239"/>
        <end position="271"/>
    </location>
</feature>
<dbReference type="EMBL" id="MJBS01000046">
    <property type="protein sequence ID" value="OHE98425.1"/>
    <property type="molecule type" value="Genomic_DNA"/>
</dbReference>
<keyword evidence="3" id="KW-1185">Reference proteome</keyword>
<feature type="compositionally biased region" description="Polar residues" evidence="1">
    <location>
        <begin position="336"/>
        <end position="351"/>
    </location>
</feature>
<accession>A0A1G4BAR2</accession>
<feature type="region of interest" description="Disordered" evidence="1">
    <location>
        <begin position="474"/>
        <end position="493"/>
    </location>
</feature>
<evidence type="ECO:0000313" key="3">
    <source>
        <dbReference type="Proteomes" id="UP000176998"/>
    </source>
</evidence>